<organism evidence="1 2">
    <name type="scientific">Romanomermis culicivorax</name>
    <name type="common">Nematode worm</name>
    <dbReference type="NCBI Taxonomy" id="13658"/>
    <lineage>
        <taxon>Eukaryota</taxon>
        <taxon>Metazoa</taxon>
        <taxon>Ecdysozoa</taxon>
        <taxon>Nematoda</taxon>
        <taxon>Enoplea</taxon>
        <taxon>Dorylaimia</taxon>
        <taxon>Mermithida</taxon>
        <taxon>Mermithoidea</taxon>
        <taxon>Mermithidae</taxon>
        <taxon>Romanomermis</taxon>
    </lineage>
</organism>
<dbReference type="AlphaFoldDB" id="A0A915IIB9"/>
<name>A0A915IIB9_ROMCU</name>
<evidence type="ECO:0000313" key="2">
    <source>
        <dbReference type="WBParaSite" id="nRc.2.0.1.t13917-RA"/>
    </source>
</evidence>
<dbReference type="WBParaSite" id="nRc.2.0.1.t13917-RA">
    <property type="protein sequence ID" value="nRc.2.0.1.t13917-RA"/>
    <property type="gene ID" value="nRc.2.0.1.g13917"/>
</dbReference>
<accession>A0A915IIB9</accession>
<dbReference type="Proteomes" id="UP000887565">
    <property type="component" value="Unplaced"/>
</dbReference>
<sequence length="118" mass="13429">MVGGNHSHFYTIKTVDNQDEPKKKATGTDFHNFQTNEAFLMRFAAVDRKTLGIKKTIKARSIKSSPYNNEKHSNASIRKSFIHSKVMKVSTGRLFSARPVLCMLEEASKNAEYRVVKH</sequence>
<reference evidence="2" key="1">
    <citation type="submission" date="2022-11" db="UniProtKB">
        <authorList>
            <consortium name="WormBaseParasite"/>
        </authorList>
    </citation>
    <scope>IDENTIFICATION</scope>
</reference>
<proteinExistence type="predicted"/>
<keyword evidence="1" id="KW-1185">Reference proteome</keyword>
<evidence type="ECO:0000313" key="1">
    <source>
        <dbReference type="Proteomes" id="UP000887565"/>
    </source>
</evidence>
<protein>
    <submittedName>
        <fullName evidence="2">Uncharacterized protein</fullName>
    </submittedName>
</protein>